<dbReference type="Proteomes" id="UP000184363">
    <property type="component" value="Unassembled WGS sequence"/>
</dbReference>
<dbReference type="EMBL" id="FRAP01000007">
    <property type="protein sequence ID" value="SHK50341.1"/>
    <property type="molecule type" value="Genomic_DNA"/>
</dbReference>
<name>A0A1M6T056_PSETH</name>
<accession>A0A1M6T056</accession>
<dbReference type="RefSeq" id="WP_073456939.1">
    <property type="nucleotide sequence ID" value="NZ_CALGVN010000045.1"/>
</dbReference>
<evidence type="ECO:0000313" key="2">
    <source>
        <dbReference type="EMBL" id="SHK50341.1"/>
    </source>
</evidence>
<sequence>MTTPGWTDAEAYERYIGRWSAPVAERFLARLALPPGLRWLDVGCGTGVLTRAVLAAAAPAVITGVDRSAAFVEHARGATGPPAQFHVGDAAALPLPDDAVDVTVSGLVLNFVSDPAAAMAEAVRVTAPVGTVAAYVWDYSGGMELLRRFWDAAIAVDPAASRFDEGIRFPLCRPEPLEILWTATGLADVAVGEVDVDTVFADFDDLWTPFLGAVGPAPSYLAALTPTHQARLREHLRDSVDPRSDGTVHLRARAWTVRGRVP</sequence>
<dbReference type="InterPro" id="IPR013216">
    <property type="entry name" value="Methyltransf_11"/>
</dbReference>
<reference evidence="2 3" key="1">
    <citation type="submission" date="2016-11" db="EMBL/GenBank/DDBJ databases">
        <authorList>
            <person name="Jaros S."/>
            <person name="Januszkiewicz K."/>
            <person name="Wedrychowicz H."/>
        </authorList>
    </citation>
    <scope>NUCLEOTIDE SEQUENCE [LARGE SCALE GENOMIC DNA]</scope>
    <source>
        <strain evidence="2 3">DSM 43832</strain>
    </source>
</reference>
<protein>
    <submittedName>
        <fullName evidence="2">Methyltransferase domain-containing protein</fullName>
    </submittedName>
</protein>
<dbReference type="CDD" id="cd02440">
    <property type="entry name" value="AdoMet_MTases"/>
    <property type="match status" value="1"/>
</dbReference>
<dbReference type="Pfam" id="PF08241">
    <property type="entry name" value="Methyltransf_11"/>
    <property type="match status" value="1"/>
</dbReference>
<organism evidence="2 3">
    <name type="scientific">Pseudonocardia thermophila</name>
    <dbReference type="NCBI Taxonomy" id="1848"/>
    <lineage>
        <taxon>Bacteria</taxon>
        <taxon>Bacillati</taxon>
        <taxon>Actinomycetota</taxon>
        <taxon>Actinomycetes</taxon>
        <taxon>Pseudonocardiales</taxon>
        <taxon>Pseudonocardiaceae</taxon>
        <taxon>Pseudonocardia</taxon>
    </lineage>
</organism>
<proteinExistence type="predicted"/>
<evidence type="ECO:0000259" key="1">
    <source>
        <dbReference type="Pfam" id="PF08241"/>
    </source>
</evidence>
<dbReference type="SUPFAM" id="SSF53335">
    <property type="entry name" value="S-adenosyl-L-methionine-dependent methyltransferases"/>
    <property type="match status" value="1"/>
</dbReference>
<dbReference type="PANTHER" id="PTHR43591">
    <property type="entry name" value="METHYLTRANSFERASE"/>
    <property type="match status" value="1"/>
</dbReference>
<evidence type="ECO:0000313" key="3">
    <source>
        <dbReference type="Proteomes" id="UP000184363"/>
    </source>
</evidence>
<keyword evidence="2" id="KW-0808">Transferase</keyword>
<dbReference type="Gene3D" id="3.40.50.150">
    <property type="entry name" value="Vaccinia Virus protein VP39"/>
    <property type="match status" value="1"/>
</dbReference>
<gene>
    <name evidence="2" type="ORF">SAMN05443637_10769</name>
</gene>
<dbReference type="AlphaFoldDB" id="A0A1M6T056"/>
<dbReference type="OrthoDB" id="9795634at2"/>
<dbReference type="GO" id="GO:0008757">
    <property type="term" value="F:S-adenosylmethionine-dependent methyltransferase activity"/>
    <property type="evidence" value="ECO:0007669"/>
    <property type="project" value="InterPro"/>
</dbReference>
<feature type="domain" description="Methyltransferase type 11" evidence="1">
    <location>
        <begin position="40"/>
        <end position="133"/>
    </location>
</feature>
<dbReference type="STRING" id="1848.SAMN05443637_10769"/>
<dbReference type="GO" id="GO:0032259">
    <property type="term" value="P:methylation"/>
    <property type="evidence" value="ECO:0007669"/>
    <property type="project" value="UniProtKB-KW"/>
</dbReference>
<dbReference type="InterPro" id="IPR029063">
    <property type="entry name" value="SAM-dependent_MTases_sf"/>
</dbReference>
<keyword evidence="3" id="KW-1185">Reference proteome</keyword>
<keyword evidence="2" id="KW-0489">Methyltransferase</keyword>